<dbReference type="Proteomes" id="UP000078387">
    <property type="component" value="Unassembled WGS sequence"/>
</dbReference>
<dbReference type="SMART" id="SM00239">
    <property type="entry name" value="C2"/>
    <property type="match status" value="1"/>
</dbReference>
<evidence type="ECO:0000256" key="2">
    <source>
        <dbReference type="ARBA" id="ARBA00022837"/>
    </source>
</evidence>
<keyword evidence="2" id="KW-0106">Calcium</keyword>
<dbReference type="VEuPathDB" id="AmoebaDB:EHI8A_103070"/>
<dbReference type="Pfam" id="PF07534">
    <property type="entry name" value="TLD"/>
    <property type="match status" value="1"/>
</dbReference>
<dbReference type="Pfam" id="PF00168">
    <property type="entry name" value="C2"/>
    <property type="match status" value="1"/>
</dbReference>
<feature type="region of interest" description="Disordered" evidence="3">
    <location>
        <begin position="132"/>
        <end position="155"/>
    </location>
</feature>
<dbReference type="PANTHER" id="PTHR45911">
    <property type="entry name" value="C2 DOMAIN-CONTAINING PROTEIN"/>
    <property type="match status" value="1"/>
</dbReference>
<dbReference type="InterPro" id="IPR006571">
    <property type="entry name" value="TLDc_dom"/>
</dbReference>
<organism evidence="5 6">
    <name type="scientific">Entamoeba histolytica</name>
    <dbReference type="NCBI Taxonomy" id="5759"/>
    <lineage>
        <taxon>Eukaryota</taxon>
        <taxon>Amoebozoa</taxon>
        <taxon>Evosea</taxon>
        <taxon>Archamoebae</taxon>
        <taxon>Mastigamoebida</taxon>
        <taxon>Entamoebidae</taxon>
        <taxon>Entamoeba</taxon>
    </lineage>
</organism>
<feature type="domain" description="C2" evidence="4">
    <location>
        <begin position="1"/>
        <end position="99"/>
    </location>
</feature>
<gene>
    <name evidence="5" type="ORF">CL6EHI_110470</name>
</gene>
<dbReference type="VEuPathDB" id="AmoebaDB:EHI5A_113890"/>
<dbReference type="PANTHER" id="PTHR45911:SF4">
    <property type="entry name" value="MULTIPLE C2 AND TRANSMEMBRANE DOMAIN-CONTAINING PROTEIN"/>
    <property type="match status" value="1"/>
</dbReference>
<evidence type="ECO:0000313" key="5">
    <source>
        <dbReference type="EMBL" id="GAT92175.1"/>
    </source>
</evidence>
<accession>A0A5K1UA31</accession>
<dbReference type="InterPro" id="IPR035892">
    <property type="entry name" value="C2_domain_sf"/>
</dbReference>
<dbReference type="EMBL" id="BDEQ01000001">
    <property type="protein sequence ID" value="GAT92175.1"/>
    <property type="molecule type" value="Genomic_DNA"/>
</dbReference>
<reference evidence="5 6" key="1">
    <citation type="submission" date="2016-05" db="EMBL/GenBank/DDBJ databases">
        <title>First whole genome sequencing of Entamoeba histolytica HM1:IMSS-clone-6.</title>
        <authorList>
            <person name="Mukherjee Avik.K."/>
            <person name="Izumyama S."/>
            <person name="Nakada-Tsukui K."/>
            <person name="Nozaki T."/>
        </authorList>
    </citation>
    <scope>NUCLEOTIDE SEQUENCE [LARGE SCALE GENOMIC DNA]</scope>
    <source>
        <strain evidence="5 6">HM1:IMSS clone 6</strain>
    </source>
</reference>
<feature type="compositionally biased region" description="Basic and acidic residues" evidence="3">
    <location>
        <begin position="132"/>
        <end position="148"/>
    </location>
</feature>
<dbReference type="Gene3D" id="2.60.40.150">
    <property type="entry name" value="C2 domain"/>
    <property type="match status" value="1"/>
</dbReference>
<comment type="caution">
    <text evidence="5">The sequence shown here is derived from an EMBL/GenBank/DDBJ whole genome shotgun (WGS) entry which is preliminary data.</text>
</comment>
<evidence type="ECO:0000313" key="6">
    <source>
        <dbReference type="Proteomes" id="UP000078387"/>
    </source>
</evidence>
<evidence type="ECO:0000256" key="1">
    <source>
        <dbReference type="ARBA" id="ARBA00022723"/>
    </source>
</evidence>
<dbReference type="SUPFAM" id="SSF49562">
    <property type="entry name" value="C2 domain (Calcium/lipid-binding domain, CaLB)"/>
    <property type="match status" value="1"/>
</dbReference>
<sequence>MNMFEITFVKGMNWPKADPIGWCDPFCVFTNNGKEYKTKHDNNTSEPKWEETFTVVSDHQPLEILCFDWDRIGDDDFLGKFCINLDDFCDVTTNKNIKFDITLEEEYLTKKKVEEKPAAVVLTITNLERKKKEEEERLRREEEEKRNNESMTANARKEAMGECKDELLEFAEEGLKEKLRPVQLTLMKWTECNDYHLIYSSDIDELSCEKISSLLSSISNCMILILDSTGNLFGIFTPSISESCSTQFTLFSLKGFEGSLSLKFTPLPSSDSLIQISPTKNVILSVKNAFTIALNDQSFIDASFSNNFTSSHPFESTILTGKVSPDKFSIRCFFALQWY</sequence>
<dbReference type="VEuPathDB" id="AmoebaDB:KM1_107650"/>
<dbReference type="VEuPathDB" id="AmoebaDB:EHI_110470"/>
<name>A0A5K1UA31_ENTHI</name>
<dbReference type="PROSITE" id="PS50004">
    <property type="entry name" value="C2"/>
    <property type="match status" value="1"/>
</dbReference>
<evidence type="ECO:0000259" key="4">
    <source>
        <dbReference type="PROSITE" id="PS50004"/>
    </source>
</evidence>
<proteinExistence type="predicted"/>
<dbReference type="VEuPathDB" id="AmoebaDB:EHI7A_097570"/>
<dbReference type="InterPro" id="IPR000008">
    <property type="entry name" value="C2_dom"/>
</dbReference>
<dbReference type="OMA" id="TKCNDYH"/>
<protein>
    <submittedName>
        <fullName evidence="5">C2 domain containing protein</fullName>
    </submittedName>
</protein>
<dbReference type="CDD" id="cd00030">
    <property type="entry name" value="C2"/>
    <property type="match status" value="1"/>
</dbReference>
<dbReference type="AlphaFoldDB" id="A0A5K1UA31"/>
<dbReference type="GO" id="GO:0016020">
    <property type="term" value="C:membrane"/>
    <property type="evidence" value="ECO:0007669"/>
    <property type="project" value="TreeGrafter"/>
</dbReference>
<keyword evidence="1" id="KW-0479">Metal-binding</keyword>
<dbReference type="GO" id="GO:0005509">
    <property type="term" value="F:calcium ion binding"/>
    <property type="evidence" value="ECO:0007669"/>
    <property type="project" value="TreeGrafter"/>
</dbReference>
<evidence type="ECO:0000256" key="3">
    <source>
        <dbReference type="SAM" id="MobiDB-lite"/>
    </source>
</evidence>